<accession>A0A978VNM1</accession>
<dbReference type="PANTHER" id="PTHR33513">
    <property type="entry name" value="OS06G0523300 PROTEIN"/>
    <property type="match status" value="1"/>
</dbReference>
<reference evidence="2" key="1">
    <citation type="journal article" date="2021" name="Front. Plant Sci.">
        <title>Chromosome-Scale Genome Assembly for Chinese Sour Jujube and Insights Into Its Genome Evolution and Domestication Signature.</title>
        <authorList>
            <person name="Shen L.-Y."/>
            <person name="Luo H."/>
            <person name="Wang X.-L."/>
            <person name="Wang X.-M."/>
            <person name="Qiu X.-J."/>
            <person name="Liu H."/>
            <person name="Zhou S.-S."/>
            <person name="Jia K.-H."/>
            <person name="Nie S."/>
            <person name="Bao Y.-T."/>
            <person name="Zhang R.-G."/>
            <person name="Yun Q.-Z."/>
            <person name="Chai Y.-H."/>
            <person name="Lu J.-Y."/>
            <person name="Li Y."/>
            <person name="Zhao S.-W."/>
            <person name="Mao J.-F."/>
            <person name="Jia S.-G."/>
            <person name="Mao Y.-M."/>
        </authorList>
    </citation>
    <scope>NUCLEOTIDE SEQUENCE</scope>
    <source>
        <strain evidence="2">AT0</strain>
        <tissue evidence="2">Leaf</tissue>
    </source>
</reference>
<evidence type="ECO:0000313" key="2">
    <source>
        <dbReference type="EMBL" id="KAH7537146.1"/>
    </source>
</evidence>
<dbReference type="PANTHER" id="PTHR33513:SF45">
    <property type="entry name" value="CYTOPLASMIC TRNA 2-THIOLATION PROTEIN"/>
    <property type="match status" value="1"/>
</dbReference>
<dbReference type="EMBL" id="JAEACU010000003">
    <property type="protein sequence ID" value="KAH7537146.1"/>
    <property type="molecule type" value="Genomic_DNA"/>
</dbReference>
<dbReference type="Proteomes" id="UP000813462">
    <property type="component" value="Unassembled WGS sequence"/>
</dbReference>
<gene>
    <name evidence="2" type="ORF">FEM48_Zijuj03G0061000</name>
</gene>
<dbReference type="AlphaFoldDB" id="A0A978VNM1"/>
<sequence>MPNMQQLAEHAIAWEGDQRGKEMETLKKKSESSFQMPLHYPRYTRQDYQDMPEWKIDRLLADYGLSTQGDLAYKRDFAMGAFLWPCFSSAPKV</sequence>
<feature type="domain" description="DUF7722" evidence="1">
    <location>
        <begin position="40"/>
        <end position="85"/>
    </location>
</feature>
<protein>
    <recommendedName>
        <fullName evidence="1">DUF7722 domain-containing protein</fullName>
    </recommendedName>
</protein>
<proteinExistence type="predicted"/>
<dbReference type="Pfam" id="PF24847">
    <property type="entry name" value="DUF7722"/>
    <property type="match status" value="1"/>
</dbReference>
<dbReference type="InterPro" id="IPR056139">
    <property type="entry name" value="DUF7722"/>
</dbReference>
<comment type="caution">
    <text evidence="2">The sequence shown here is derived from an EMBL/GenBank/DDBJ whole genome shotgun (WGS) entry which is preliminary data.</text>
</comment>
<evidence type="ECO:0000259" key="1">
    <source>
        <dbReference type="Pfam" id="PF24847"/>
    </source>
</evidence>
<name>A0A978VNM1_ZIZJJ</name>
<evidence type="ECO:0000313" key="3">
    <source>
        <dbReference type="Proteomes" id="UP000813462"/>
    </source>
</evidence>
<organism evidence="2 3">
    <name type="scientific">Ziziphus jujuba var. spinosa</name>
    <dbReference type="NCBI Taxonomy" id="714518"/>
    <lineage>
        <taxon>Eukaryota</taxon>
        <taxon>Viridiplantae</taxon>
        <taxon>Streptophyta</taxon>
        <taxon>Embryophyta</taxon>
        <taxon>Tracheophyta</taxon>
        <taxon>Spermatophyta</taxon>
        <taxon>Magnoliopsida</taxon>
        <taxon>eudicotyledons</taxon>
        <taxon>Gunneridae</taxon>
        <taxon>Pentapetalae</taxon>
        <taxon>rosids</taxon>
        <taxon>fabids</taxon>
        <taxon>Rosales</taxon>
        <taxon>Rhamnaceae</taxon>
        <taxon>Paliureae</taxon>
        <taxon>Ziziphus</taxon>
    </lineage>
</organism>